<gene>
    <name evidence="2" type="primary">LOC100372146</name>
</gene>
<proteinExistence type="predicted"/>
<name>A0ABM0N046_SACKO</name>
<dbReference type="RefSeq" id="XP_006825637.1">
    <property type="nucleotide sequence ID" value="XM_006825574.1"/>
</dbReference>
<sequence>MSESNYYHQMLLDLLRQLALERQGQQSYSRHFKSLPYRQRKSYYFRPPSPEPEFQEYDEYCSIIKTSNIHDILRRAQRRSGGLLDIDRRCLQHVITLIEKITERAGAAVWKDARLTMQGKLIEVTLKSGSQTNKFEVRLDGNDVPYDKQIESGLRLKFWNGLHSVKEKASSVFSFVGRLLSVIRPAIGWY</sequence>
<dbReference type="Proteomes" id="UP000694865">
    <property type="component" value="Unplaced"/>
</dbReference>
<dbReference type="GeneID" id="100372146"/>
<evidence type="ECO:0000313" key="2">
    <source>
        <dbReference type="RefSeq" id="XP_006825637.1"/>
    </source>
</evidence>
<protein>
    <submittedName>
        <fullName evidence="2">Uncharacterized protein LOC100372146</fullName>
    </submittedName>
</protein>
<organism evidence="1 2">
    <name type="scientific">Saccoglossus kowalevskii</name>
    <name type="common">Acorn worm</name>
    <dbReference type="NCBI Taxonomy" id="10224"/>
    <lineage>
        <taxon>Eukaryota</taxon>
        <taxon>Metazoa</taxon>
        <taxon>Hemichordata</taxon>
        <taxon>Enteropneusta</taxon>
        <taxon>Harrimaniidae</taxon>
        <taxon>Saccoglossus</taxon>
    </lineage>
</organism>
<evidence type="ECO:0000313" key="1">
    <source>
        <dbReference type="Proteomes" id="UP000694865"/>
    </source>
</evidence>
<keyword evidence="1" id="KW-1185">Reference proteome</keyword>
<reference evidence="2" key="1">
    <citation type="submission" date="2025-08" db="UniProtKB">
        <authorList>
            <consortium name="RefSeq"/>
        </authorList>
    </citation>
    <scope>IDENTIFICATION</scope>
    <source>
        <tissue evidence="2">Testes</tissue>
    </source>
</reference>
<accession>A0ABM0N046</accession>